<dbReference type="Pfam" id="PF00561">
    <property type="entry name" value="Abhydrolase_1"/>
    <property type="match status" value="1"/>
</dbReference>
<dbReference type="OrthoDB" id="408373at2759"/>
<name>W3WJA4_PESFW</name>
<dbReference type="PANTHER" id="PTHR43329">
    <property type="entry name" value="EPOXIDE HYDROLASE"/>
    <property type="match status" value="1"/>
</dbReference>
<evidence type="ECO:0000256" key="2">
    <source>
        <dbReference type="ARBA" id="ARBA00038334"/>
    </source>
</evidence>
<dbReference type="EMBL" id="KI912121">
    <property type="protein sequence ID" value="ETS73844.1"/>
    <property type="molecule type" value="Genomic_DNA"/>
</dbReference>
<dbReference type="KEGG" id="pfy:PFICI_14790"/>
<dbReference type="Gene3D" id="3.40.50.1820">
    <property type="entry name" value="alpha/beta hydrolase"/>
    <property type="match status" value="1"/>
</dbReference>
<gene>
    <name evidence="4" type="ORF">PFICI_14790</name>
</gene>
<keyword evidence="5" id="KW-1185">Reference proteome</keyword>
<organism evidence="4 5">
    <name type="scientific">Pestalotiopsis fici (strain W106-1 / CGMCC3.15140)</name>
    <dbReference type="NCBI Taxonomy" id="1229662"/>
    <lineage>
        <taxon>Eukaryota</taxon>
        <taxon>Fungi</taxon>
        <taxon>Dikarya</taxon>
        <taxon>Ascomycota</taxon>
        <taxon>Pezizomycotina</taxon>
        <taxon>Sordariomycetes</taxon>
        <taxon>Xylariomycetidae</taxon>
        <taxon>Amphisphaeriales</taxon>
        <taxon>Sporocadaceae</taxon>
        <taxon>Pestalotiopsis</taxon>
    </lineage>
</organism>
<dbReference type="OMA" id="PDHAAMW"/>
<dbReference type="AlphaFoldDB" id="W3WJA4"/>
<dbReference type="SUPFAM" id="SSF53474">
    <property type="entry name" value="alpha/beta-Hydrolases"/>
    <property type="match status" value="1"/>
</dbReference>
<dbReference type="PRINTS" id="PR00111">
    <property type="entry name" value="ABHYDROLASE"/>
</dbReference>
<accession>W3WJA4</accession>
<dbReference type="RefSeq" id="XP_007841562.1">
    <property type="nucleotide sequence ID" value="XM_007843371.1"/>
</dbReference>
<dbReference type="InterPro" id="IPR000073">
    <property type="entry name" value="AB_hydrolase_1"/>
</dbReference>
<dbReference type="InParanoid" id="W3WJA4"/>
<keyword evidence="1" id="KW-0378">Hydrolase</keyword>
<dbReference type="InterPro" id="IPR000639">
    <property type="entry name" value="Epox_hydrolase-like"/>
</dbReference>
<protein>
    <recommendedName>
        <fullName evidence="3">AB hydrolase-1 domain-containing protein</fullName>
    </recommendedName>
</protein>
<dbReference type="eggNOG" id="KOG4178">
    <property type="taxonomic scope" value="Eukaryota"/>
</dbReference>
<evidence type="ECO:0000313" key="4">
    <source>
        <dbReference type="EMBL" id="ETS73844.1"/>
    </source>
</evidence>
<dbReference type="Proteomes" id="UP000030651">
    <property type="component" value="Unassembled WGS sequence"/>
</dbReference>
<dbReference type="GeneID" id="19279803"/>
<evidence type="ECO:0000256" key="1">
    <source>
        <dbReference type="ARBA" id="ARBA00022801"/>
    </source>
</evidence>
<proteinExistence type="inferred from homology"/>
<dbReference type="InterPro" id="IPR029058">
    <property type="entry name" value="AB_hydrolase_fold"/>
</dbReference>
<evidence type="ECO:0000313" key="5">
    <source>
        <dbReference type="Proteomes" id="UP000030651"/>
    </source>
</evidence>
<sequence>MDALQKKSIITARGFTYTYYVSDPAQASKDAPTLFLIHGFPDDAQLWDGIVSRLPQYRVIAPDTLGYAGTSKPTDPAAYEFGAMAKDLAEILDAEGVDKAVTAGHDWGSAVAQRFYVHQPERVSALVLLNVAYSGPATEPFDLEATNAFLEKTFGRPLLAYQELLLSKEGPEIMRKHVGRLYDGMHGAPRDFFGELLGVRGNFKKWLLNENNDWDVEVRDYAKDPELKRLYVERLQRDGFEAPICYYRGNKEHIQHAVEKDMPRERFVVKVPMLYFICSQDAVCRPEAMIPAKLGGLVPDLEEVTIDCSHWSPLEAPGPISSALDDFVKRKVIS</sequence>
<dbReference type="HOGENOM" id="CLU_020336_7_0_1"/>
<evidence type="ECO:0000259" key="3">
    <source>
        <dbReference type="Pfam" id="PF00561"/>
    </source>
</evidence>
<feature type="domain" description="AB hydrolase-1" evidence="3">
    <location>
        <begin position="32"/>
        <end position="317"/>
    </location>
</feature>
<comment type="similarity">
    <text evidence="2">Belongs to the AB hydrolase superfamily. Epoxide hydrolase family.</text>
</comment>
<dbReference type="GO" id="GO:0016787">
    <property type="term" value="F:hydrolase activity"/>
    <property type="evidence" value="ECO:0007669"/>
    <property type="project" value="UniProtKB-KW"/>
</dbReference>
<dbReference type="STRING" id="1229662.W3WJA4"/>
<dbReference type="PRINTS" id="PR00412">
    <property type="entry name" value="EPOXHYDRLASE"/>
</dbReference>
<reference evidence="5" key="1">
    <citation type="journal article" date="2015" name="BMC Genomics">
        <title>Genomic and transcriptomic analysis of the endophytic fungus Pestalotiopsis fici reveals its lifestyle and high potential for synthesis of natural products.</title>
        <authorList>
            <person name="Wang X."/>
            <person name="Zhang X."/>
            <person name="Liu L."/>
            <person name="Xiang M."/>
            <person name="Wang W."/>
            <person name="Sun X."/>
            <person name="Che Y."/>
            <person name="Guo L."/>
            <person name="Liu G."/>
            <person name="Guo L."/>
            <person name="Wang C."/>
            <person name="Yin W.B."/>
            <person name="Stadler M."/>
            <person name="Zhang X."/>
            <person name="Liu X."/>
        </authorList>
    </citation>
    <scope>NUCLEOTIDE SEQUENCE [LARGE SCALE GENOMIC DNA]</scope>
    <source>
        <strain evidence="5">W106-1 / CGMCC3.15140</strain>
    </source>
</reference>